<dbReference type="EMBL" id="CP104067">
    <property type="protein sequence ID" value="WAH41489.1"/>
    <property type="molecule type" value="Genomic_DNA"/>
</dbReference>
<accession>A0ABY6ZHA1</accession>
<keyword evidence="3" id="KW-1185">Reference proteome</keyword>
<proteinExistence type="predicted"/>
<protein>
    <submittedName>
        <fullName evidence="2">Uncharacterized protein</fullName>
    </submittedName>
</protein>
<evidence type="ECO:0000313" key="2">
    <source>
        <dbReference type="EMBL" id="WAH41489.1"/>
    </source>
</evidence>
<evidence type="ECO:0000256" key="1">
    <source>
        <dbReference type="SAM" id="MobiDB-lite"/>
    </source>
</evidence>
<name>A0ABY6ZHA1_9BACL</name>
<organism evidence="2 3">
    <name type="scientific">Alicyclobacillus fastidiosus</name>
    <dbReference type="NCBI Taxonomy" id="392011"/>
    <lineage>
        <taxon>Bacteria</taxon>
        <taxon>Bacillati</taxon>
        <taxon>Bacillota</taxon>
        <taxon>Bacilli</taxon>
        <taxon>Bacillales</taxon>
        <taxon>Alicyclobacillaceae</taxon>
        <taxon>Alicyclobacillus</taxon>
    </lineage>
</organism>
<dbReference type="Proteomes" id="UP001164761">
    <property type="component" value="Chromosome"/>
</dbReference>
<evidence type="ECO:0000313" key="3">
    <source>
        <dbReference type="Proteomes" id="UP001164761"/>
    </source>
</evidence>
<sequence>MPLIICKEASSPISQNPKRRSPSSMMMRGGLFRTADGHGTSLALRQTEGAPSAAA</sequence>
<dbReference type="RefSeq" id="WP_268005397.1">
    <property type="nucleotide sequence ID" value="NZ_BSUT01000001.1"/>
</dbReference>
<feature type="region of interest" description="Disordered" evidence="1">
    <location>
        <begin position="9"/>
        <end position="31"/>
    </location>
</feature>
<reference evidence="2" key="1">
    <citation type="submission" date="2022-08" db="EMBL/GenBank/DDBJ databases">
        <title>Alicyclobacillus fastidiosus DSM 17978, complete genome.</title>
        <authorList>
            <person name="Wang Q."/>
            <person name="Cai R."/>
            <person name="Wang Z."/>
        </authorList>
    </citation>
    <scope>NUCLEOTIDE SEQUENCE</scope>
    <source>
        <strain evidence="2">DSM 17978</strain>
    </source>
</reference>
<gene>
    <name evidence="2" type="ORF">NZD89_25145</name>
</gene>